<dbReference type="Proteomes" id="UP000186601">
    <property type="component" value="Unassembled WGS sequence"/>
</dbReference>
<protein>
    <submittedName>
        <fullName evidence="1">Uncharacterized protein</fullName>
    </submittedName>
</protein>
<accession>A0A2R6S4D5</accession>
<name>A0A2R6S4D5_9APHY</name>
<organism evidence="1 2">
    <name type="scientific">Hermanssonia centrifuga</name>
    <dbReference type="NCBI Taxonomy" id="98765"/>
    <lineage>
        <taxon>Eukaryota</taxon>
        <taxon>Fungi</taxon>
        <taxon>Dikarya</taxon>
        <taxon>Basidiomycota</taxon>
        <taxon>Agaricomycotina</taxon>
        <taxon>Agaricomycetes</taxon>
        <taxon>Polyporales</taxon>
        <taxon>Meruliaceae</taxon>
        <taxon>Hermanssonia</taxon>
    </lineage>
</organism>
<sequence>MAMGGRIWASFHRNDGRSSTVTRPRTIMGVQSVILPFKLVGERATCPVNPGGSVNEEVAAPAGLKSLAFETESSAMVQEVEILEKAEISLQAQTANPGFLNIESNLRTLDCKFAFLSDTDGFPFYKPE</sequence>
<gene>
    <name evidence="1" type="ORF">PHLCEN_2v1027</name>
</gene>
<evidence type="ECO:0000313" key="1">
    <source>
        <dbReference type="EMBL" id="PSS37154.1"/>
    </source>
</evidence>
<proteinExistence type="predicted"/>
<dbReference type="AlphaFoldDB" id="A0A2R6S4D5"/>
<dbReference type="EMBL" id="MLYV02000081">
    <property type="protein sequence ID" value="PSS37154.1"/>
    <property type="molecule type" value="Genomic_DNA"/>
</dbReference>
<evidence type="ECO:0000313" key="2">
    <source>
        <dbReference type="Proteomes" id="UP000186601"/>
    </source>
</evidence>
<reference evidence="1 2" key="1">
    <citation type="submission" date="2018-02" db="EMBL/GenBank/DDBJ databases">
        <title>Genome sequence of the basidiomycete white-rot fungus Phlebia centrifuga.</title>
        <authorList>
            <person name="Granchi Z."/>
            <person name="Peng M."/>
            <person name="de Vries R.P."/>
            <person name="Hilden K."/>
            <person name="Makela M.R."/>
            <person name="Grigoriev I."/>
            <person name="Riley R."/>
        </authorList>
    </citation>
    <scope>NUCLEOTIDE SEQUENCE [LARGE SCALE GENOMIC DNA]</scope>
    <source>
        <strain evidence="1 2">FBCC195</strain>
    </source>
</reference>
<comment type="caution">
    <text evidence="1">The sequence shown here is derived from an EMBL/GenBank/DDBJ whole genome shotgun (WGS) entry which is preliminary data.</text>
</comment>
<keyword evidence="2" id="KW-1185">Reference proteome</keyword>